<dbReference type="EMBL" id="GL945477">
    <property type="protein sequence ID" value="EGO02315.1"/>
    <property type="molecule type" value="Genomic_DNA"/>
</dbReference>
<evidence type="ECO:0000256" key="1">
    <source>
        <dbReference type="SAM" id="MobiDB-lite"/>
    </source>
</evidence>
<organism evidence="3">
    <name type="scientific">Serpula lacrymans var. lacrymans (strain S7.3)</name>
    <name type="common">Dry rot fungus</name>
    <dbReference type="NCBI Taxonomy" id="936435"/>
    <lineage>
        <taxon>Eukaryota</taxon>
        <taxon>Fungi</taxon>
        <taxon>Dikarya</taxon>
        <taxon>Basidiomycota</taxon>
        <taxon>Agaricomycotina</taxon>
        <taxon>Agaricomycetes</taxon>
        <taxon>Agaricomycetidae</taxon>
        <taxon>Boletales</taxon>
        <taxon>Coniophorineae</taxon>
        <taxon>Serpulaceae</taxon>
        <taxon>Serpula</taxon>
    </lineage>
</organism>
<name>F8PQX1_SERL3</name>
<dbReference type="Proteomes" id="UP000008063">
    <property type="component" value="Unassembled WGS sequence"/>
</dbReference>
<dbReference type="InParanoid" id="F8PQX1"/>
<dbReference type="AlphaFoldDB" id="F8PQX1"/>
<accession>F8PQX1</accession>
<evidence type="ECO:0000313" key="2">
    <source>
        <dbReference type="EMBL" id="EGO02315.1"/>
    </source>
</evidence>
<evidence type="ECO:0000313" key="3">
    <source>
        <dbReference type="Proteomes" id="UP000008063"/>
    </source>
</evidence>
<gene>
    <name evidence="2" type="ORF">SERLA73DRAFT_133272</name>
</gene>
<feature type="region of interest" description="Disordered" evidence="1">
    <location>
        <begin position="40"/>
        <end position="78"/>
    </location>
</feature>
<sequence>MNHRGALPSFSTSTPLRPILRAVTASYFLLGMLEGLLGPGPALLVHPPPLAGRAPPLQADEDEQQGEKQVPDPGPGTG</sequence>
<proteinExistence type="predicted"/>
<keyword evidence="3" id="KW-1185">Reference proteome</keyword>
<dbReference type="HOGENOM" id="CLU_2623509_0_0_1"/>
<protein>
    <submittedName>
        <fullName evidence="2">Uncharacterized protein</fullName>
    </submittedName>
</protein>
<reference evidence="3" key="1">
    <citation type="journal article" date="2011" name="Science">
        <title>The plant cell wall-decomposing machinery underlies the functional diversity of forest fungi.</title>
        <authorList>
            <person name="Eastwood D.C."/>
            <person name="Floudas D."/>
            <person name="Binder M."/>
            <person name="Majcherczyk A."/>
            <person name="Schneider P."/>
            <person name="Aerts A."/>
            <person name="Asiegbu F.O."/>
            <person name="Baker S.E."/>
            <person name="Barry K."/>
            <person name="Bendiksby M."/>
            <person name="Blumentritt M."/>
            <person name="Coutinho P.M."/>
            <person name="Cullen D."/>
            <person name="de Vries R.P."/>
            <person name="Gathman A."/>
            <person name="Goodell B."/>
            <person name="Henrissat B."/>
            <person name="Ihrmark K."/>
            <person name="Kauserud H."/>
            <person name="Kohler A."/>
            <person name="LaButti K."/>
            <person name="Lapidus A."/>
            <person name="Lavin J.L."/>
            <person name="Lee Y.-H."/>
            <person name="Lindquist E."/>
            <person name="Lilly W."/>
            <person name="Lucas S."/>
            <person name="Morin E."/>
            <person name="Murat C."/>
            <person name="Oguiza J.A."/>
            <person name="Park J."/>
            <person name="Pisabarro A.G."/>
            <person name="Riley R."/>
            <person name="Rosling A."/>
            <person name="Salamov A."/>
            <person name="Schmidt O."/>
            <person name="Schmutz J."/>
            <person name="Skrede I."/>
            <person name="Stenlid J."/>
            <person name="Wiebenga A."/>
            <person name="Xie X."/>
            <person name="Kuees U."/>
            <person name="Hibbett D.S."/>
            <person name="Hoffmeister D."/>
            <person name="Hoegberg N."/>
            <person name="Martin F."/>
            <person name="Grigoriev I.V."/>
            <person name="Watkinson S.C."/>
        </authorList>
    </citation>
    <scope>NUCLEOTIDE SEQUENCE [LARGE SCALE GENOMIC DNA]</scope>
    <source>
        <strain evidence="3">strain S7.3</strain>
    </source>
</reference>